<dbReference type="Proteomes" id="UP001157502">
    <property type="component" value="Chromosome 35"/>
</dbReference>
<sequence>MFQVQETTPVDLPYLCFDCFFKCGVNQYVLEVFVPPICRYHPEIPKVPIFLLGLLEVEFETGAEFNHGWRVYRYKRNRLE</sequence>
<organism evidence="1 2">
    <name type="scientific">Dallia pectoralis</name>
    <name type="common">Alaska blackfish</name>
    <dbReference type="NCBI Taxonomy" id="75939"/>
    <lineage>
        <taxon>Eukaryota</taxon>
        <taxon>Metazoa</taxon>
        <taxon>Chordata</taxon>
        <taxon>Craniata</taxon>
        <taxon>Vertebrata</taxon>
        <taxon>Euteleostomi</taxon>
        <taxon>Actinopterygii</taxon>
        <taxon>Neopterygii</taxon>
        <taxon>Teleostei</taxon>
        <taxon>Protacanthopterygii</taxon>
        <taxon>Esociformes</taxon>
        <taxon>Umbridae</taxon>
        <taxon>Dallia</taxon>
    </lineage>
</organism>
<gene>
    <name evidence="1" type="ORF">DPEC_G00348380</name>
</gene>
<protein>
    <submittedName>
        <fullName evidence="1">Uncharacterized protein</fullName>
    </submittedName>
</protein>
<evidence type="ECO:0000313" key="1">
    <source>
        <dbReference type="EMBL" id="KAJ7986205.1"/>
    </source>
</evidence>
<comment type="caution">
    <text evidence="1">The sequence shown here is derived from an EMBL/GenBank/DDBJ whole genome shotgun (WGS) entry which is preliminary data.</text>
</comment>
<dbReference type="EMBL" id="CM055762">
    <property type="protein sequence ID" value="KAJ7986205.1"/>
    <property type="molecule type" value="Genomic_DNA"/>
</dbReference>
<keyword evidence="2" id="KW-1185">Reference proteome</keyword>
<evidence type="ECO:0000313" key="2">
    <source>
        <dbReference type="Proteomes" id="UP001157502"/>
    </source>
</evidence>
<proteinExistence type="predicted"/>
<name>A0ACC2F4P4_DALPE</name>
<accession>A0ACC2F4P4</accession>
<reference evidence="1" key="1">
    <citation type="submission" date="2021-05" db="EMBL/GenBank/DDBJ databases">
        <authorList>
            <person name="Pan Q."/>
            <person name="Jouanno E."/>
            <person name="Zahm M."/>
            <person name="Klopp C."/>
            <person name="Cabau C."/>
            <person name="Louis A."/>
            <person name="Berthelot C."/>
            <person name="Parey E."/>
            <person name="Roest Crollius H."/>
            <person name="Montfort J."/>
            <person name="Robinson-Rechavi M."/>
            <person name="Bouchez O."/>
            <person name="Lampietro C."/>
            <person name="Lopez Roques C."/>
            <person name="Donnadieu C."/>
            <person name="Postlethwait J."/>
            <person name="Bobe J."/>
            <person name="Dillon D."/>
            <person name="Chandos A."/>
            <person name="von Hippel F."/>
            <person name="Guiguen Y."/>
        </authorList>
    </citation>
    <scope>NUCLEOTIDE SEQUENCE</scope>
    <source>
        <strain evidence="1">YG-Jan2019</strain>
    </source>
</reference>